<evidence type="ECO:0000313" key="1">
    <source>
        <dbReference type="EMBL" id="AVQ13659.1"/>
    </source>
</evidence>
<protein>
    <submittedName>
        <fullName evidence="1">Uncharacterized protein</fullName>
    </submittedName>
</protein>
<dbReference type="Pfam" id="PF15571">
    <property type="entry name" value="Imm44"/>
    <property type="match status" value="1"/>
</dbReference>
<dbReference type="AlphaFoldDB" id="A0A2P1QXM6"/>
<gene>
    <name evidence="1" type="ORF">XB16_3370</name>
</gene>
<dbReference type="EMBL" id="CP027843">
    <property type="protein sequence ID" value="AVQ13659.1"/>
    <property type="molecule type" value="Genomic_DNA"/>
</dbReference>
<sequence length="146" mass="17194">MRKNNGQAIVRFFISVEIDGSSGDNIVNQFRKARTYVETTLNTNLSTVNYGADIKEIAIIPIIVPLEMHRERKERRLFKRKEKIADYRLYIDFDLFKTASEERTIDLLLKNVLDSIRHLAKKTKNFDADAIEKDILRIFQKKYQNL</sequence>
<accession>A0A2P1QXM6</accession>
<dbReference type="InterPro" id="IPR029078">
    <property type="entry name" value="Imm44"/>
</dbReference>
<proteinExistence type="predicted"/>
<evidence type="ECO:0000313" key="2">
    <source>
        <dbReference type="Proteomes" id="UP000033961"/>
    </source>
</evidence>
<name>A0A2P1QXM6_9LEPT</name>
<reference evidence="1 2" key="1">
    <citation type="journal article" date="2015" name="Genome Announc.">
        <title>Draft Genome Sequences of Leptospira santarosai Strains U160, U164, and U233, Isolated from Asymptomatic Cattle.</title>
        <authorList>
            <person name="Kremer F.S."/>
            <person name="Eslabao M.R."/>
            <person name="Provisor M."/>
            <person name="Woloski R.D."/>
            <person name="Ramires O.V."/>
            <person name="Moreno L.Z."/>
            <person name="Moreno A.M."/>
            <person name="Hamond C."/>
            <person name="Lilenbaum W."/>
            <person name="Dellagostin O.A."/>
        </authorList>
    </citation>
    <scope>NUCLEOTIDE SEQUENCE [LARGE SCALE GENOMIC DNA]</scope>
    <source>
        <strain evidence="1 2">U160</strain>
    </source>
</reference>
<dbReference type="Proteomes" id="UP000033961">
    <property type="component" value="Chromosome I"/>
</dbReference>
<organism evidence="1 2">
    <name type="scientific">Leptospira santarosai</name>
    <dbReference type="NCBI Taxonomy" id="28183"/>
    <lineage>
        <taxon>Bacteria</taxon>
        <taxon>Pseudomonadati</taxon>
        <taxon>Spirochaetota</taxon>
        <taxon>Spirochaetia</taxon>
        <taxon>Leptospirales</taxon>
        <taxon>Leptospiraceae</taxon>
        <taxon>Leptospira</taxon>
    </lineage>
</organism>